<keyword evidence="1" id="KW-1133">Transmembrane helix</keyword>
<dbReference type="EnsemblMetazoa" id="GBRI006542-RA">
    <property type="protein sequence ID" value="GBRI006542-PA"/>
    <property type="gene ID" value="GBRI006542"/>
</dbReference>
<keyword evidence="1" id="KW-0472">Membrane</keyword>
<dbReference type="VEuPathDB" id="VectorBase:GBRI006542"/>
<evidence type="ECO:0000313" key="3">
    <source>
        <dbReference type="Proteomes" id="UP000091820"/>
    </source>
</evidence>
<sequence length="150" mass="17392">MSSSQAMTTSLYSHSLKYLSDLMIMMMMQAYITAATTASMRITVLVYKKESSRTLMTLTRLLQKARHCRMSKPYTYFTKHSISSNMNFRKIYSIRYYRKILPVNEMIYFLGLANTSTGCKPLASNTDSCRSHSRVNMRKSFQKITSEILK</sequence>
<name>A0A1A9W4Z8_9MUSC</name>
<feature type="transmembrane region" description="Helical" evidence="1">
    <location>
        <begin position="22"/>
        <end position="47"/>
    </location>
</feature>
<evidence type="ECO:0000313" key="2">
    <source>
        <dbReference type="EnsemblMetazoa" id="GBRI006542-PA"/>
    </source>
</evidence>
<accession>A0A1A9W4Z8</accession>
<dbReference type="Proteomes" id="UP000091820">
    <property type="component" value="Unassembled WGS sequence"/>
</dbReference>
<keyword evidence="1" id="KW-0812">Transmembrane</keyword>
<protein>
    <submittedName>
        <fullName evidence="2">Uncharacterized protein</fullName>
    </submittedName>
</protein>
<proteinExistence type="predicted"/>
<evidence type="ECO:0000256" key="1">
    <source>
        <dbReference type="SAM" id="Phobius"/>
    </source>
</evidence>
<keyword evidence="3" id="KW-1185">Reference proteome</keyword>
<reference evidence="3" key="1">
    <citation type="submission" date="2014-03" db="EMBL/GenBank/DDBJ databases">
        <authorList>
            <person name="Aksoy S."/>
            <person name="Warren W."/>
            <person name="Wilson R.K."/>
        </authorList>
    </citation>
    <scope>NUCLEOTIDE SEQUENCE [LARGE SCALE GENOMIC DNA]</scope>
    <source>
        <strain evidence="3">IAEA</strain>
    </source>
</reference>
<organism evidence="2 3">
    <name type="scientific">Glossina brevipalpis</name>
    <dbReference type="NCBI Taxonomy" id="37001"/>
    <lineage>
        <taxon>Eukaryota</taxon>
        <taxon>Metazoa</taxon>
        <taxon>Ecdysozoa</taxon>
        <taxon>Arthropoda</taxon>
        <taxon>Hexapoda</taxon>
        <taxon>Insecta</taxon>
        <taxon>Pterygota</taxon>
        <taxon>Neoptera</taxon>
        <taxon>Endopterygota</taxon>
        <taxon>Diptera</taxon>
        <taxon>Brachycera</taxon>
        <taxon>Muscomorpha</taxon>
        <taxon>Hippoboscoidea</taxon>
        <taxon>Glossinidae</taxon>
        <taxon>Glossina</taxon>
    </lineage>
</organism>
<dbReference type="AlphaFoldDB" id="A0A1A9W4Z8"/>
<reference evidence="2" key="2">
    <citation type="submission" date="2020-05" db="UniProtKB">
        <authorList>
            <consortium name="EnsemblMetazoa"/>
        </authorList>
    </citation>
    <scope>IDENTIFICATION</scope>
    <source>
        <strain evidence="2">IAEA</strain>
    </source>
</reference>